<dbReference type="NCBIfam" id="TIGR02970">
    <property type="entry name" value="succ_dehyd_cytB"/>
    <property type="match status" value="1"/>
</dbReference>
<keyword evidence="5 8" id="KW-1133">Transmembrane helix</keyword>
<dbReference type="PANTHER" id="PTHR10978:SF5">
    <property type="entry name" value="SUCCINATE DEHYDROGENASE CYTOCHROME B560 SUBUNIT, MITOCHONDRIAL"/>
    <property type="match status" value="1"/>
</dbReference>
<protein>
    <submittedName>
        <fullName evidence="9">Cytochrome b subunit of succinate dehydrogenase, Sdh3p</fullName>
    </submittedName>
</protein>
<keyword evidence="6" id="KW-0408">Iron</keyword>
<dbReference type="SUPFAM" id="SSF81343">
    <property type="entry name" value="Fumarate reductase respiratory complex transmembrane subunits"/>
    <property type="match status" value="1"/>
</dbReference>
<dbReference type="GO" id="GO:0006121">
    <property type="term" value="P:mitochondrial electron transport, succinate to ubiquinone"/>
    <property type="evidence" value="ECO:0007669"/>
    <property type="project" value="TreeGrafter"/>
</dbReference>
<keyword evidence="7 8" id="KW-0472">Membrane</keyword>
<organism evidence="9 10">
    <name type="scientific">Linnemannia exigua</name>
    <dbReference type="NCBI Taxonomy" id="604196"/>
    <lineage>
        <taxon>Eukaryota</taxon>
        <taxon>Fungi</taxon>
        <taxon>Fungi incertae sedis</taxon>
        <taxon>Mucoromycota</taxon>
        <taxon>Mortierellomycotina</taxon>
        <taxon>Mortierellomycetes</taxon>
        <taxon>Mortierellales</taxon>
        <taxon>Mortierellaceae</taxon>
        <taxon>Linnemannia</taxon>
    </lineage>
</organism>
<evidence type="ECO:0000313" key="9">
    <source>
        <dbReference type="EMBL" id="KAG0267738.1"/>
    </source>
</evidence>
<keyword evidence="2" id="KW-0349">Heme</keyword>
<evidence type="ECO:0000313" key="10">
    <source>
        <dbReference type="Proteomes" id="UP001194580"/>
    </source>
</evidence>
<evidence type="ECO:0000256" key="8">
    <source>
        <dbReference type="SAM" id="Phobius"/>
    </source>
</evidence>
<dbReference type="InterPro" id="IPR014314">
    <property type="entry name" value="Succ_DH_cytb556"/>
</dbReference>
<dbReference type="GO" id="GO:0005739">
    <property type="term" value="C:mitochondrion"/>
    <property type="evidence" value="ECO:0007669"/>
    <property type="project" value="GOC"/>
</dbReference>
<feature type="transmembrane region" description="Helical" evidence="8">
    <location>
        <begin position="163"/>
        <end position="183"/>
    </location>
</feature>
<comment type="caution">
    <text evidence="9">The sequence shown here is derived from an EMBL/GenBank/DDBJ whole genome shotgun (WGS) entry which is preliminary data.</text>
</comment>
<dbReference type="InterPro" id="IPR034804">
    <property type="entry name" value="SQR/QFR_C/D"/>
</dbReference>
<dbReference type="InterPro" id="IPR000701">
    <property type="entry name" value="SuccDH_FuR_B_TM-su"/>
</dbReference>
<gene>
    <name evidence="9" type="primary">SDH3</name>
    <name evidence="9" type="ORF">BGZ95_002785</name>
</gene>
<evidence type="ECO:0000256" key="1">
    <source>
        <dbReference type="ARBA" id="ARBA00004141"/>
    </source>
</evidence>
<dbReference type="FunFam" id="1.20.1300.10:FF:000011">
    <property type="entry name" value="Succinate dehydrogenase cytochrome b560 subunit"/>
    <property type="match status" value="1"/>
</dbReference>
<dbReference type="GO" id="GO:0016020">
    <property type="term" value="C:membrane"/>
    <property type="evidence" value="ECO:0007669"/>
    <property type="project" value="UniProtKB-SubCell"/>
</dbReference>
<dbReference type="CDD" id="cd03499">
    <property type="entry name" value="SQR_TypeC_SdhC"/>
    <property type="match status" value="1"/>
</dbReference>
<evidence type="ECO:0000256" key="3">
    <source>
        <dbReference type="ARBA" id="ARBA00022692"/>
    </source>
</evidence>
<dbReference type="GO" id="GO:0006099">
    <property type="term" value="P:tricarboxylic acid cycle"/>
    <property type="evidence" value="ECO:0007669"/>
    <property type="project" value="InterPro"/>
</dbReference>
<name>A0AAD4D5P0_9FUNG</name>
<evidence type="ECO:0000256" key="4">
    <source>
        <dbReference type="ARBA" id="ARBA00022723"/>
    </source>
</evidence>
<keyword evidence="3 8" id="KW-0812">Transmembrane</keyword>
<reference evidence="9" key="1">
    <citation type="journal article" date="2020" name="Fungal Divers.">
        <title>Resolving the Mortierellaceae phylogeny through synthesis of multi-gene phylogenetics and phylogenomics.</title>
        <authorList>
            <person name="Vandepol N."/>
            <person name="Liber J."/>
            <person name="Desiro A."/>
            <person name="Na H."/>
            <person name="Kennedy M."/>
            <person name="Barry K."/>
            <person name="Grigoriev I.V."/>
            <person name="Miller A.N."/>
            <person name="O'Donnell K."/>
            <person name="Stajich J.E."/>
            <person name="Bonito G."/>
        </authorList>
    </citation>
    <scope>NUCLEOTIDE SEQUENCE</scope>
    <source>
        <strain evidence="9">NRRL 28262</strain>
    </source>
</reference>
<dbReference type="Pfam" id="PF01127">
    <property type="entry name" value="Sdh_cyt"/>
    <property type="match status" value="1"/>
</dbReference>
<proteinExistence type="predicted"/>
<evidence type="ECO:0000256" key="6">
    <source>
        <dbReference type="ARBA" id="ARBA00023004"/>
    </source>
</evidence>
<dbReference type="GO" id="GO:0046872">
    <property type="term" value="F:metal ion binding"/>
    <property type="evidence" value="ECO:0007669"/>
    <property type="project" value="UniProtKB-KW"/>
</dbReference>
<dbReference type="Gene3D" id="1.20.1300.10">
    <property type="entry name" value="Fumarate reductase/succinate dehydrogenase, transmembrane subunit"/>
    <property type="match status" value="1"/>
</dbReference>
<sequence>MFAPRIATPLRNVGRVQASAMAKTAFAKTRVMAPVGIRILSTSQNNQKEVTVAPLIEQRKNRPLSPHLTIYQPQITWYMSGFHRFAGGAVATGFYAGAIGYAVAPMVGLGFDAAAITSVIATVPVAAKVAAKFIIAYPFAFHCFNGIRHLIWDTTRFMSIKGVYQTGYTVLGLSAVTSIALAAI</sequence>
<keyword evidence="4" id="KW-0479">Metal-binding</keyword>
<dbReference type="Proteomes" id="UP001194580">
    <property type="component" value="Unassembled WGS sequence"/>
</dbReference>
<dbReference type="EMBL" id="JAAAIL010001605">
    <property type="protein sequence ID" value="KAG0267738.1"/>
    <property type="molecule type" value="Genomic_DNA"/>
</dbReference>
<evidence type="ECO:0000256" key="7">
    <source>
        <dbReference type="ARBA" id="ARBA00023136"/>
    </source>
</evidence>
<dbReference type="AlphaFoldDB" id="A0AAD4D5P0"/>
<evidence type="ECO:0000256" key="5">
    <source>
        <dbReference type="ARBA" id="ARBA00022989"/>
    </source>
</evidence>
<dbReference type="PANTHER" id="PTHR10978">
    <property type="entry name" value="SUCCINATE DEHYDROGENASE CYTOCHROME B560 SUBUNIT"/>
    <property type="match status" value="1"/>
</dbReference>
<feature type="transmembrane region" description="Helical" evidence="8">
    <location>
        <begin position="85"/>
        <end position="103"/>
    </location>
</feature>
<evidence type="ECO:0000256" key="2">
    <source>
        <dbReference type="ARBA" id="ARBA00022617"/>
    </source>
</evidence>
<comment type="subcellular location">
    <subcellularLocation>
        <location evidence="1">Membrane</location>
        <topology evidence="1">Multi-pass membrane protein</topology>
    </subcellularLocation>
</comment>
<dbReference type="GO" id="GO:0009055">
    <property type="term" value="F:electron transfer activity"/>
    <property type="evidence" value="ECO:0007669"/>
    <property type="project" value="InterPro"/>
</dbReference>
<accession>A0AAD4D5P0</accession>
<keyword evidence="10" id="KW-1185">Reference proteome</keyword>